<accession>F4ZKQ3</accession>
<dbReference type="RefSeq" id="YP_004376234.1">
    <property type="nucleotide sequence ID" value="NC_015398.1"/>
</dbReference>
<proteinExistence type="predicted"/>
<dbReference type="KEGG" id="vg:10722907"/>
<evidence type="ECO:0000313" key="3">
    <source>
        <dbReference type="Proteomes" id="UP000203549"/>
    </source>
</evidence>
<evidence type="ECO:0000313" key="2">
    <source>
        <dbReference type="EMBL" id="AEB00314.1"/>
    </source>
</evidence>
<protein>
    <submittedName>
        <fullName evidence="2">Uncharacterized protein</fullName>
    </submittedName>
</protein>
<sequence>MSSSALDLENVVQNLHKDIEIYRMAIDTLKREVEVVRQNCINVNEEWKQDQAKWVKLHNQHTEVITTLAEQLRKMDNESQEYNQIKKTTRELKRSLSKHARVNSALRKKIRKLKSHIQSRNETLDDVICDGDALLEE</sequence>
<feature type="coiled-coil region" evidence="1">
    <location>
        <begin position="12"/>
        <end position="95"/>
    </location>
</feature>
<dbReference type="GeneID" id="10722907"/>
<name>F4ZKQ3_9BBAC</name>
<reference evidence="2 3" key="1">
    <citation type="journal article" date="2011" name="Arch. Virol.">
        <title>Genomic sequencing and analysis of Clostera anachoreta granulovirus.</title>
        <authorList>
            <person name="Liang Z."/>
            <person name="Zhang X."/>
            <person name="Yin X."/>
            <person name="Cao S."/>
            <person name="Xu F."/>
        </authorList>
    </citation>
    <scope>NUCLEOTIDE SEQUENCE [LARGE SCALE GENOMIC DNA]</scope>
    <source>
        <strain evidence="2">ClanGV-HBHN</strain>
    </source>
</reference>
<dbReference type="Proteomes" id="UP000203549">
    <property type="component" value="Segment"/>
</dbReference>
<dbReference type="EMBL" id="HQ116624">
    <property type="protein sequence ID" value="AEB00314.1"/>
    <property type="molecule type" value="Genomic_DNA"/>
</dbReference>
<keyword evidence="1" id="KW-0175">Coiled coil</keyword>
<dbReference type="SUPFAM" id="SSF90257">
    <property type="entry name" value="Myosin rod fragments"/>
    <property type="match status" value="1"/>
</dbReference>
<dbReference type="OrthoDB" id="24114at10239"/>
<organism evidence="2 3">
    <name type="scientific">Clostera anachoreta granulovirus</name>
    <dbReference type="NCBI Taxonomy" id="283675"/>
    <lineage>
        <taxon>Viruses</taxon>
        <taxon>Viruses incertae sedis</taxon>
        <taxon>Naldaviricetes</taxon>
        <taxon>Lefavirales</taxon>
        <taxon>Baculoviridae</taxon>
        <taxon>Betabaculovirus</taxon>
        <taxon>Betabaculovirus clanachoretae</taxon>
    </lineage>
</organism>
<keyword evidence="3" id="KW-1185">Reference proteome</keyword>
<evidence type="ECO:0000256" key="1">
    <source>
        <dbReference type="SAM" id="Coils"/>
    </source>
</evidence>